<feature type="transmembrane region" description="Helical" evidence="3">
    <location>
        <begin position="16"/>
        <end position="35"/>
    </location>
</feature>
<reference evidence="4" key="1">
    <citation type="journal article" date="2024" name="Microb. Genom.">
        <title>The hidden RNA viruses in Blattodea (cockroach and termite).</title>
        <authorList>
            <person name="Fan J."/>
            <person name="Jiang S."/>
            <person name="Li W."/>
            <person name="Li J."/>
            <person name="Pang R."/>
            <person name="Wu H."/>
        </authorList>
    </citation>
    <scope>NUCLEOTIDE SEQUENCE</scope>
    <source>
        <strain evidence="4">AUS2008</strain>
    </source>
</reference>
<accession>A0AAT9JFU4</accession>
<evidence type="ECO:0000256" key="2">
    <source>
        <dbReference type="ARBA" id="ARBA00022844"/>
    </source>
</evidence>
<organism evidence="4">
    <name type="scientific">Cryptotermes secundus permutotetra-like virus 1</name>
    <dbReference type="NCBI Taxonomy" id="3133505"/>
    <lineage>
        <taxon>Viruses</taxon>
        <taxon>Riboviria</taxon>
        <taxon>Orthornavirae</taxon>
        <taxon>Permutotetraviridae</taxon>
    </lineage>
</organism>
<sequence length="624" mass="68195">MGRVSLGVSLERRNNTLVSFWITIFSLLFAFVYTMSRNARKPVVLVSPEVVVPESVEALPPRQRRRRKRDKEKSKKNRAIVRDLGRMAIAGGSVVTPRNNPADPRTSRSLYQLASTPTGVSWVIRHLHPNGEGVGGGLKVPDGAYSASIALERRDEFELKTPLKDDTWTLVLFCLPVLYGHTVAFVPVSTLSSAGDLLYDQLSELLTVLLVNPNSTQYEQATYPSWLELSITDGLGGYFSILQSGNYPSGSTPSGTGKQHFRDMRRSFCGMTCELNAPALSDQGRIIAGQFAPDVQVKQLSTYAPDILDSTKMTLNLDPEAHDFLRLITEISPKSVEAIRKSADKSLASAKASTSSEAVKAALDASHEVTTMILDKVVYHGEPLSRKSAPAKNVPFKPRGALGVKSMADEEGIRALTIEAPPLLEQDIVATDRSCYQGEAKDHVYVPFRTWTQEHSPTPFTDSAPIVVSSQGKVPTKASLVPEGWRPFSSVDQYEKACQELAFPNYGTVTIQFIGISQAASVRIKRKEGLEGAPNFQSPVSPFETAGLPNDARAFAVTSEFCRTQPHGYQGKYNSQNGMFKNIFGGLGDLIGSIGKIPIVGDLPFVHEIAEWAPHVGNWLGNLF</sequence>
<dbReference type="InterPro" id="IPR005313">
    <property type="entry name" value="Peptidase_N2"/>
</dbReference>
<dbReference type="EMBL" id="BK067164">
    <property type="protein sequence ID" value="DBA56695.1"/>
    <property type="molecule type" value="Genomic_RNA"/>
</dbReference>
<dbReference type="Pfam" id="PF03566">
    <property type="entry name" value="Peptidase_A21"/>
    <property type="match status" value="2"/>
</dbReference>
<evidence type="ECO:0000313" key="4">
    <source>
        <dbReference type="EMBL" id="DBA56695.1"/>
    </source>
</evidence>
<dbReference type="SUPFAM" id="SSF88633">
    <property type="entry name" value="Positive stranded ssRNA viruses"/>
    <property type="match status" value="1"/>
</dbReference>
<dbReference type="GO" id="GO:0044423">
    <property type="term" value="C:virion component"/>
    <property type="evidence" value="ECO:0007669"/>
    <property type="project" value="UniProtKB-KW"/>
</dbReference>
<name>A0AAT9JFU4_9VIRU</name>
<evidence type="ECO:0000256" key="3">
    <source>
        <dbReference type="SAM" id="Phobius"/>
    </source>
</evidence>
<keyword evidence="3" id="KW-0812">Transmembrane</keyword>
<dbReference type="Gene3D" id="2.60.120.20">
    <property type="match status" value="2"/>
</dbReference>
<dbReference type="InterPro" id="IPR029053">
    <property type="entry name" value="Viral_coat"/>
</dbReference>
<evidence type="ECO:0000256" key="1">
    <source>
        <dbReference type="ARBA" id="ARBA00004328"/>
    </source>
</evidence>
<protein>
    <submittedName>
        <fullName evidence="4">Capsid protein</fullName>
    </submittedName>
</protein>
<comment type="subcellular location">
    <subcellularLocation>
        <location evidence="1">Virion</location>
    </subcellularLocation>
</comment>
<keyword evidence="3" id="KW-0472">Membrane</keyword>
<keyword evidence="3" id="KW-1133">Transmembrane helix</keyword>
<proteinExistence type="predicted"/>
<keyword evidence="2" id="KW-0946">Virion</keyword>